<dbReference type="Proteomes" id="UP001600107">
    <property type="component" value="Unassembled WGS sequence"/>
</dbReference>
<protein>
    <submittedName>
        <fullName evidence="2">T9SS sorting signal type C domain-containing protein</fullName>
    </submittedName>
</protein>
<evidence type="ECO:0000313" key="2">
    <source>
        <dbReference type="EMBL" id="MFE3871320.1"/>
    </source>
</evidence>
<evidence type="ECO:0000313" key="3">
    <source>
        <dbReference type="Proteomes" id="UP001600107"/>
    </source>
</evidence>
<comment type="caution">
    <text evidence="2">The sequence shown here is derived from an EMBL/GenBank/DDBJ whole genome shotgun (WGS) entry which is preliminary data.</text>
</comment>
<dbReference type="RefSeq" id="WP_379851689.1">
    <property type="nucleotide sequence ID" value="NZ_JBHZPY010000006.1"/>
</dbReference>
<accession>A0ABW6I6A0</accession>
<proteinExistence type="predicted"/>
<evidence type="ECO:0000256" key="1">
    <source>
        <dbReference type="SAM" id="SignalP"/>
    </source>
</evidence>
<gene>
    <name evidence="2" type="ORF">ACFX5F_08785</name>
</gene>
<reference evidence="2 3" key="1">
    <citation type="submission" date="2024-06" db="EMBL/GenBank/DDBJ databases">
        <title>Flavobacterium spp. isolated from glacier.</title>
        <authorList>
            <person name="Han D."/>
        </authorList>
    </citation>
    <scope>NUCLEOTIDE SEQUENCE [LARGE SCALE GENOMIC DNA]</scope>
    <source>
        <strain evidence="2 3">ZS1P70</strain>
    </source>
</reference>
<organism evidence="2 3">
    <name type="scientific">Flavobacterium zhoui</name>
    <dbReference type="NCBI Taxonomy" id="3230414"/>
    <lineage>
        <taxon>Bacteria</taxon>
        <taxon>Pseudomonadati</taxon>
        <taxon>Bacteroidota</taxon>
        <taxon>Flavobacteriia</taxon>
        <taxon>Flavobacteriales</taxon>
        <taxon>Flavobacteriaceae</taxon>
        <taxon>Flavobacterium</taxon>
    </lineage>
</organism>
<keyword evidence="3" id="KW-1185">Reference proteome</keyword>
<keyword evidence="1" id="KW-0732">Signal</keyword>
<dbReference type="EMBL" id="JBHZPY010000006">
    <property type="protein sequence ID" value="MFE3871320.1"/>
    <property type="molecule type" value="Genomic_DNA"/>
</dbReference>
<feature type="chain" id="PRO_5045380336" evidence="1">
    <location>
        <begin position="20"/>
        <end position="852"/>
    </location>
</feature>
<name>A0ABW6I6A0_9FLAO</name>
<feature type="signal peptide" evidence="1">
    <location>
        <begin position="1"/>
        <end position="19"/>
    </location>
</feature>
<dbReference type="NCBIfam" id="NF033708">
    <property type="entry name" value="T9SS_Cterm_ChiA"/>
    <property type="match status" value="1"/>
</dbReference>
<sequence length="852" mass="92070">MKIKIRFIGIFFISFLNNAFGQAIFENRIIGADPGLAVLPTHYVTGQTFDPNITVSGISKGSGLNGNGGDNRYNAKDWDSSSLDTNDYFEFTITPNAGYQINYAKFIYKAQVSATGPANFVFRSSLDNYIANIATPIIPNSASEVTPIAVDLSAFQSITTPITFRFYGWGGTNTLGTFSINDFIFNGVVSCATTAPSVGPVTQLNCTVATGTIELQGLPASGSWNLYQNNVLIVTGGTGSTTTVSGLSAGNYSYKVAVSSCMSLASSIVSIVSLTTSWNGIAWSNGIPTSTNTVLIDANYTTDASHPNIIACSLIVNSPNALTIENQYFVTIQNNLVINTGATLNIKNQGSLVMVNDSGTVTNNGTTTVNKTTTPFEKFDYTYWSTPVASTAISNSAGTPFANWRVDHAYEFMPQNFLDVAPADGFDDNEDVWSSATSMSPGKGYIIMGRTWGTFPATETVIFTGKVNNGIVKSPVFLTPGGVTDDDWNLVGNPYASAISADAFINANTSTISQSAIEGTLYFWTHKMDISASNPGPDAYNFSSDDYAVYNLSGGTGTQGSYVGAINGTGGVEQSNKPLGYIASGQGFFVEASVNGNVIFNNSMRLSAPVAANSQFYKTLPVKDKIVAKDRVWLNLENKTGMFSQQLIGYFDKATNGYDNGYDGLLNDGGNYINFYSFIDEGTYKIQGKSAFDEKDEVRLGYFSAVADTFDINIDSKEGVFSDSNVNIFVEDKLLNVIHDLKKEPYSFTTESGTFDDRFVLRYTDKILATGSFEKPGNTVSITKDRNELKIKSALENIKRVTVFDLLGRKVFDKEAIDTNEFHTSNITVNKQTVVVKVTLSNGQEISKKVIY</sequence>